<dbReference type="InterPro" id="IPR036396">
    <property type="entry name" value="Cyt_P450_sf"/>
</dbReference>
<dbReference type="GO" id="GO:0016705">
    <property type="term" value="F:oxidoreductase activity, acting on paired donors, with incorporation or reduction of molecular oxygen"/>
    <property type="evidence" value="ECO:0007669"/>
    <property type="project" value="InterPro"/>
</dbReference>
<dbReference type="InterPro" id="IPR001128">
    <property type="entry name" value="Cyt_P450"/>
</dbReference>
<evidence type="ECO:0000256" key="4">
    <source>
        <dbReference type="ARBA" id="ARBA00023004"/>
    </source>
</evidence>
<proteinExistence type="predicted"/>
<evidence type="ECO:0000256" key="1">
    <source>
        <dbReference type="ARBA" id="ARBA00022617"/>
    </source>
</evidence>
<dbReference type="InterPro" id="IPR050651">
    <property type="entry name" value="Plant_Cytochrome_P450_Monoox"/>
</dbReference>
<sequence length="73" mass="8131">MIKGLMMTMFAAGTDISVVTIEWAMSLLLNHPHVLEKAVAELDTTVGHERPVSEDDLANLPYLNCIIHETLRL</sequence>
<evidence type="ECO:0000313" key="5">
    <source>
        <dbReference type="EMBL" id="KAG6471108.1"/>
    </source>
</evidence>
<dbReference type="Pfam" id="PF00067">
    <property type="entry name" value="p450"/>
    <property type="match status" value="1"/>
</dbReference>
<evidence type="ECO:0000256" key="2">
    <source>
        <dbReference type="ARBA" id="ARBA00022723"/>
    </source>
</evidence>
<keyword evidence="2" id="KW-0479">Metal-binding</keyword>
<keyword evidence="4" id="KW-0408">Iron</keyword>
<keyword evidence="1" id="KW-0349">Heme</keyword>
<comment type="caution">
    <text evidence="5">The sequence shown here is derived from an EMBL/GenBank/DDBJ whole genome shotgun (WGS) entry which is preliminary data.</text>
</comment>
<name>A0A8J5ER29_ZINOF</name>
<evidence type="ECO:0000256" key="3">
    <source>
        <dbReference type="ARBA" id="ARBA00023002"/>
    </source>
</evidence>
<keyword evidence="3" id="KW-0560">Oxidoreductase</keyword>
<protein>
    <submittedName>
        <fullName evidence="5">Uncharacterized protein</fullName>
    </submittedName>
</protein>
<dbReference type="EMBL" id="JACMSC010000021">
    <property type="protein sequence ID" value="KAG6471108.1"/>
    <property type="molecule type" value="Genomic_DNA"/>
</dbReference>
<dbReference type="Proteomes" id="UP000734854">
    <property type="component" value="Unassembled WGS sequence"/>
</dbReference>
<keyword evidence="6" id="KW-1185">Reference proteome</keyword>
<dbReference type="InterPro" id="IPR002401">
    <property type="entry name" value="Cyt_P450_E_grp-I"/>
</dbReference>
<dbReference type="SUPFAM" id="SSF48264">
    <property type="entry name" value="Cytochrome P450"/>
    <property type="match status" value="1"/>
</dbReference>
<dbReference type="AlphaFoldDB" id="A0A8J5ER29"/>
<gene>
    <name evidence="5" type="ORF">ZIOFF_072205</name>
</gene>
<evidence type="ECO:0000313" key="6">
    <source>
        <dbReference type="Proteomes" id="UP000734854"/>
    </source>
</evidence>
<dbReference type="GO" id="GO:0020037">
    <property type="term" value="F:heme binding"/>
    <property type="evidence" value="ECO:0007669"/>
    <property type="project" value="InterPro"/>
</dbReference>
<organism evidence="5 6">
    <name type="scientific">Zingiber officinale</name>
    <name type="common">Ginger</name>
    <name type="synonym">Amomum zingiber</name>
    <dbReference type="NCBI Taxonomy" id="94328"/>
    <lineage>
        <taxon>Eukaryota</taxon>
        <taxon>Viridiplantae</taxon>
        <taxon>Streptophyta</taxon>
        <taxon>Embryophyta</taxon>
        <taxon>Tracheophyta</taxon>
        <taxon>Spermatophyta</taxon>
        <taxon>Magnoliopsida</taxon>
        <taxon>Liliopsida</taxon>
        <taxon>Zingiberales</taxon>
        <taxon>Zingiberaceae</taxon>
        <taxon>Zingiber</taxon>
    </lineage>
</organism>
<accession>A0A8J5ER29</accession>
<dbReference type="PRINTS" id="PR00463">
    <property type="entry name" value="EP450I"/>
</dbReference>
<dbReference type="Gene3D" id="1.10.630.10">
    <property type="entry name" value="Cytochrome P450"/>
    <property type="match status" value="1"/>
</dbReference>
<dbReference type="GO" id="GO:0005506">
    <property type="term" value="F:iron ion binding"/>
    <property type="evidence" value="ECO:0007669"/>
    <property type="project" value="InterPro"/>
</dbReference>
<dbReference type="GO" id="GO:0004497">
    <property type="term" value="F:monooxygenase activity"/>
    <property type="evidence" value="ECO:0007669"/>
    <property type="project" value="InterPro"/>
</dbReference>
<dbReference type="PANTHER" id="PTHR47947:SF3">
    <property type="entry name" value="CYTOCHROME P450 81D1-LIKE"/>
    <property type="match status" value="1"/>
</dbReference>
<dbReference type="PANTHER" id="PTHR47947">
    <property type="entry name" value="CYTOCHROME P450 82C3-RELATED"/>
    <property type="match status" value="1"/>
</dbReference>
<reference evidence="5 6" key="1">
    <citation type="submission" date="2020-08" db="EMBL/GenBank/DDBJ databases">
        <title>Plant Genome Project.</title>
        <authorList>
            <person name="Zhang R.-G."/>
        </authorList>
    </citation>
    <scope>NUCLEOTIDE SEQUENCE [LARGE SCALE GENOMIC DNA]</scope>
    <source>
        <tissue evidence="5">Rhizome</tissue>
    </source>
</reference>